<dbReference type="Proteomes" id="UP001596114">
    <property type="component" value="Unassembled WGS sequence"/>
</dbReference>
<proteinExistence type="predicted"/>
<dbReference type="EMBL" id="JBHSNF010000006">
    <property type="protein sequence ID" value="MFC5527750.1"/>
    <property type="molecule type" value="Genomic_DNA"/>
</dbReference>
<gene>
    <name evidence="2" type="ORF">ACFPPA_18545</name>
</gene>
<dbReference type="RefSeq" id="WP_377322658.1">
    <property type="nucleotide sequence ID" value="NZ_JBHSNF010000006.1"/>
</dbReference>
<feature type="transmembrane region" description="Helical" evidence="1">
    <location>
        <begin position="34"/>
        <end position="54"/>
    </location>
</feature>
<keyword evidence="3" id="KW-1185">Reference proteome</keyword>
<protein>
    <submittedName>
        <fullName evidence="2">Uncharacterized protein</fullName>
    </submittedName>
</protein>
<reference evidence="3" key="1">
    <citation type="journal article" date="2019" name="Int. J. Syst. Evol. Microbiol.">
        <title>The Global Catalogue of Microorganisms (GCM) 10K type strain sequencing project: providing services to taxonomists for standard genome sequencing and annotation.</title>
        <authorList>
            <consortium name="The Broad Institute Genomics Platform"/>
            <consortium name="The Broad Institute Genome Sequencing Center for Infectious Disease"/>
            <person name="Wu L."/>
            <person name="Ma J."/>
        </authorList>
    </citation>
    <scope>NUCLEOTIDE SEQUENCE [LARGE SCALE GENOMIC DNA]</scope>
    <source>
        <strain evidence="3">CGMCC 1.16619</strain>
    </source>
</reference>
<keyword evidence="1" id="KW-0812">Transmembrane</keyword>
<name>A0ABW0QSJ6_9GAMM</name>
<organism evidence="2 3">
    <name type="scientific">Rhodanobacter ginsengisoli</name>
    <dbReference type="NCBI Taxonomy" id="418646"/>
    <lineage>
        <taxon>Bacteria</taxon>
        <taxon>Pseudomonadati</taxon>
        <taxon>Pseudomonadota</taxon>
        <taxon>Gammaproteobacteria</taxon>
        <taxon>Lysobacterales</taxon>
        <taxon>Rhodanobacteraceae</taxon>
        <taxon>Rhodanobacter</taxon>
    </lineage>
</organism>
<keyword evidence="1" id="KW-0472">Membrane</keyword>
<evidence type="ECO:0000313" key="3">
    <source>
        <dbReference type="Proteomes" id="UP001596114"/>
    </source>
</evidence>
<evidence type="ECO:0000313" key="2">
    <source>
        <dbReference type="EMBL" id="MFC5527750.1"/>
    </source>
</evidence>
<sequence>MRLYVIFTGIIFAVTVIAHVSRMFVENPALATDPWYLAITGFAAALSVWAFLLLRRPG</sequence>
<evidence type="ECO:0000256" key="1">
    <source>
        <dbReference type="SAM" id="Phobius"/>
    </source>
</evidence>
<accession>A0ABW0QSJ6</accession>
<comment type="caution">
    <text evidence="2">The sequence shown here is derived from an EMBL/GenBank/DDBJ whole genome shotgun (WGS) entry which is preliminary data.</text>
</comment>
<keyword evidence="1" id="KW-1133">Transmembrane helix</keyword>